<dbReference type="InterPro" id="IPR001451">
    <property type="entry name" value="Hexapep"/>
</dbReference>
<dbReference type="Gene3D" id="2.160.10.10">
    <property type="entry name" value="Hexapeptide repeat proteins"/>
    <property type="match status" value="1"/>
</dbReference>
<comment type="similarity">
    <text evidence="1">Belongs to the transferase hexapeptide repeat family.</text>
</comment>
<evidence type="ECO:0000256" key="1">
    <source>
        <dbReference type="ARBA" id="ARBA00007274"/>
    </source>
</evidence>
<dbReference type="InterPro" id="IPR050179">
    <property type="entry name" value="Trans_hexapeptide_repeat"/>
</dbReference>
<dbReference type="EMBL" id="AJYJ02000143">
    <property type="protein sequence ID" value="OEF09492.1"/>
    <property type="molecule type" value="Genomic_DNA"/>
</dbReference>
<dbReference type="PANTHER" id="PTHR43300:SF11">
    <property type="entry name" value="ACETYLTRANSFERASE RV3034C-RELATED"/>
    <property type="match status" value="1"/>
</dbReference>
<dbReference type="Pfam" id="PF00132">
    <property type="entry name" value="Hexapep"/>
    <property type="match status" value="1"/>
</dbReference>
<comment type="caution">
    <text evidence="2">The sequence shown here is derived from an EMBL/GenBank/DDBJ whole genome shotgun (WGS) entry which is preliminary data.</text>
</comment>
<sequence length="218" mass="24225">MIKFIKKKLKQCQLRKKNILVLMTTAVDKKTVFEGSNSVGHQSNIASSYVGFGSYVGDKCILKNTKIGRYCSIGNRVEVLLNNHPSHTFVSTHPAFHRATHKLVKNMGLSFSDVDLFHNEELLSTGKQVNIGSDVWLGSDVKILSGVSISDGAIIGAGSIVTKDIPPYCIAVGIPARVIKKRFTDADIDMLLELKWWDMPLSKLKQSYNKFSNIDNLR</sequence>
<organism evidence="2 3">
    <name type="scientific">Aliivibrio logei 5S-186</name>
    <dbReference type="NCBI Taxonomy" id="626086"/>
    <lineage>
        <taxon>Bacteria</taxon>
        <taxon>Pseudomonadati</taxon>
        <taxon>Pseudomonadota</taxon>
        <taxon>Gammaproteobacteria</taxon>
        <taxon>Vibrionales</taxon>
        <taxon>Vibrionaceae</taxon>
        <taxon>Aliivibrio</taxon>
    </lineage>
</organism>
<dbReference type="Proteomes" id="UP000095059">
    <property type="component" value="Unassembled WGS sequence"/>
</dbReference>
<protein>
    <recommendedName>
        <fullName evidence="4">Acetyltransferase</fullName>
    </recommendedName>
</protein>
<name>A0ABX3AP43_ALILO</name>
<dbReference type="InterPro" id="IPR011004">
    <property type="entry name" value="Trimer_LpxA-like_sf"/>
</dbReference>
<accession>A0ABX3AP43</accession>
<evidence type="ECO:0000313" key="2">
    <source>
        <dbReference type="EMBL" id="OEF09492.1"/>
    </source>
</evidence>
<reference evidence="2 3" key="1">
    <citation type="journal article" date="2012" name="Science">
        <title>Ecological populations of bacteria act as socially cohesive units of antibiotic production and resistance.</title>
        <authorList>
            <person name="Cordero O.X."/>
            <person name="Wildschutte H."/>
            <person name="Kirkup B."/>
            <person name="Proehl S."/>
            <person name="Ngo L."/>
            <person name="Hussain F."/>
            <person name="Le Roux F."/>
            <person name="Mincer T."/>
            <person name="Polz M.F."/>
        </authorList>
    </citation>
    <scope>NUCLEOTIDE SEQUENCE [LARGE SCALE GENOMIC DNA]</scope>
    <source>
        <strain evidence="2 3">5S-186</strain>
    </source>
</reference>
<dbReference type="PANTHER" id="PTHR43300">
    <property type="entry name" value="ACETYLTRANSFERASE"/>
    <property type="match status" value="1"/>
</dbReference>
<evidence type="ECO:0008006" key="4">
    <source>
        <dbReference type="Google" id="ProtNLM"/>
    </source>
</evidence>
<dbReference type="CDD" id="cd03349">
    <property type="entry name" value="LbH_XAT"/>
    <property type="match status" value="1"/>
</dbReference>
<dbReference type="SUPFAM" id="SSF51161">
    <property type="entry name" value="Trimeric LpxA-like enzymes"/>
    <property type="match status" value="1"/>
</dbReference>
<proteinExistence type="inferred from homology"/>
<keyword evidence="3" id="KW-1185">Reference proteome</keyword>
<gene>
    <name evidence="2" type="ORF">A1Q5_14545</name>
</gene>
<dbReference type="RefSeq" id="WP_017021744.1">
    <property type="nucleotide sequence ID" value="NZ_AJYJ02000143.1"/>
</dbReference>
<evidence type="ECO:0000313" key="3">
    <source>
        <dbReference type="Proteomes" id="UP000095059"/>
    </source>
</evidence>